<dbReference type="CDD" id="cd00093">
    <property type="entry name" value="HTH_XRE"/>
    <property type="match status" value="1"/>
</dbReference>
<dbReference type="GO" id="GO:0003677">
    <property type="term" value="F:DNA binding"/>
    <property type="evidence" value="ECO:0007669"/>
    <property type="project" value="InterPro"/>
</dbReference>
<dbReference type="SMART" id="SM00530">
    <property type="entry name" value="HTH_XRE"/>
    <property type="match status" value="1"/>
</dbReference>
<feature type="domain" description="HTH cro/C1-type" evidence="1">
    <location>
        <begin position="10"/>
        <end position="64"/>
    </location>
</feature>
<gene>
    <name evidence="2" type="ORF">AVDCRST_MAG45-1564</name>
</gene>
<dbReference type="Pfam" id="PF01381">
    <property type="entry name" value="HTH_3"/>
    <property type="match status" value="1"/>
</dbReference>
<dbReference type="PROSITE" id="PS50943">
    <property type="entry name" value="HTH_CROC1"/>
    <property type="match status" value="1"/>
</dbReference>
<name>A0A6J4SU92_9ACTN</name>
<evidence type="ECO:0000313" key="2">
    <source>
        <dbReference type="EMBL" id="CAA9505315.1"/>
    </source>
</evidence>
<dbReference type="AlphaFoldDB" id="A0A6J4SU92"/>
<sequence length="113" mass="12975">MVVVSLGQIVREVRERRGLTQSSLAIRAGTRQATISRIERGEESPSYERFEQLLLVMGERPVLRTEPLEHACDPLHLEEERGLTMERRLERSFGWNNFAGKIAGTARRVERNS</sequence>
<dbReference type="SUPFAM" id="SSF47413">
    <property type="entry name" value="lambda repressor-like DNA-binding domains"/>
    <property type="match status" value="1"/>
</dbReference>
<organism evidence="2">
    <name type="scientific">uncultured Solirubrobacterales bacterium</name>
    <dbReference type="NCBI Taxonomy" id="768556"/>
    <lineage>
        <taxon>Bacteria</taxon>
        <taxon>Bacillati</taxon>
        <taxon>Actinomycetota</taxon>
        <taxon>Thermoleophilia</taxon>
        <taxon>Solirubrobacterales</taxon>
        <taxon>environmental samples</taxon>
    </lineage>
</organism>
<proteinExistence type="predicted"/>
<evidence type="ECO:0000259" key="1">
    <source>
        <dbReference type="PROSITE" id="PS50943"/>
    </source>
</evidence>
<dbReference type="EMBL" id="CADCVU010000129">
    <property type="protein sequence ID" value="CAA9505315.1"/>
    <property type="molecule type" value="Genomic_DNA"/>
</dbReference>
<protein>
    <recommendedName>
        <fullName evidence="1">HTH cro/C1-type domain-containing protein</fullName>
    </recommendedName>
</protein>
<accession>A0A6J4SU92</accession>
<reference evidence="2" key="1">
    <citation type="submission" date="2020-02" db="EMBL/GenBank/DDBJ databases">
        <authorList>
            <person name="Meier V. D."/>
        </authorList>
    </citation>
    <scope>NUCLEOTIDE SEQUENCE</scope>
    <source>
        <strain evidence="2">AVDCRST_MAG45</strain>
    </source>
</reference>
<dbReference type="InterPro" id="IPR001387">
    <property type="entry name" value="Cro/C1-type_HTH"/>
</dbReference>
<dbReference type="InterPro" id="IPR010982">
    <property type="entry name" value="Lambda_DNA-bd_dom_sf"/>
</dbReference>
<dbReference type="Gene3D" id="1.10.260.40">
    <property type="entry name" value="lambda repressor-like DNA-binding domains"/>
    <property type="match status" value="1"/>
</dbReference>